<gene>
    <name evidence="3" type="primary">RPA1_2</name>
    <name evidence="3" type="ORF">V5O48_004173</name>
</gene>
<feature type="region of interest" description="Disordered" evidence="1">
    <location>
        <begin position="563"/>
        <end position="588"/>
    </location>
</feature>
<feature type="domain" description="Ig-like" evidence="2">
    <location>
        <begin position="314"/>
        <end position="425"/>
    </location>
</feature>
<sequence length="1213" mass="129443">MAISTPAPVSRRRNSTSNGSDTFKSTSYETPARPSSRAGGVLSPPLSTTTSTGYASSTVTGGGSNTRMNIVTRVAIEGKAKPGEDGAAVRMYLKENVKILDSVVHPLDSSGAPYNFDSKITPLLHSAGRALNLPARSQQTFQSAFGLSPPPSDSSSIHTASSSSRTSKGKTVNGSSSVTDSLGPVDPLYTGHILVSGYHISYVSPKVFPPQYPDDVGSGISSVRSSGKYGSRRISIGDRDRVQAQFVAAIELLVPYVSQPPRSPYLAIPTPRCLHNNIKLRIFPPVTSNTSASLASLSSLDDESAGSWDLASDPHVTRAPTSSARSRASSNGYGTNSYHGNEADDESSDSSTAGFSYGCGIQGSFPSTERIRLRWAKPVKNLDIPRYGSMESSTSTIESGRRRVGVKSVKGEMTCIVKGKATTVDGTEGVVMEMEYKGTCKDVWYPGVATLLGMDVSLEAKNSDVSWFRGEGSPGAGWDINGGTGYTGFDVGNETNPRQAAGRFDSMESNSSNPQIHITPTSPLGASSTYPSRQNSNASSSSLLRAPLPGGISVAEYSFEGAVPTTDPSTSVTSTQMSSIGSLPTSSNLTESVASKAPGYPITLHLNMNELLPPAKNEFTFTIRGTVLVVPRTRYNPRVNGSSKRQGSGAESDETTSASGPDDRDLLPVTLPRFTVLAADKESTTIVVRNEVAGNGASVEVYNPSGDIHTDAQARKTVLQRGAFTKCSEGGGRIVVKMPQHGSGYANGHAGGYLHAPGTRTPNDSGRSSPVLGHGLSRVASHGNLTKYGTTVTQKMRPKRDGELMIPWVYASVTTLFSTETEASYAVRVRLPAPAEMNGNDWLEFGLAKSGPSASSSTGSDKPPNLMIVGVSVDGVPVRYEATATAVKDESLGGVGFEEMSSREWISWVRVRVGGVGGGEVTIDYVVKDEESERKKGKRREGTGVSVDVYLPSFPLPVGRFEVLVEGQTDLDSTSIQTNFLYSAPSPSGSRLMYYTTEPFFYPQLSFLALPRTKPISRTLSRYFKLCLIIALISFLSTFMYRVQLDLAKLNRSVNTLRRGYARNLVPGLELDPVTVTTTVYASSSQPQWDWFGGGESGGTAPSSEPVMASFSSIETTTSVTSPPFASESSNSPPKDDRLHQTPPEEDGYNGFGQEVLSEPAPSFVETFGLVPYRKLMNFTWGDLKPVAQSLSQAIGVLWQIARKVYHYPLDPP</sequence>
<proteinExistence type="predicted"/>
<accession>A0ABR3FRR4</accession>
<keyword evidence="4" id="KW-1185">Reference proteome</keyword>
<evidence type="ECO:0000259" key="2">
    <source>
        <dbReference type="PROSITE" id="PS50835"/>
    </source>
</evidence>
<name>A0ABR3FRR4_9AGAR</name>
<feature type="compositionally biased region" description="Low complexity" evidence="1">
    <location>
        <begin position="563"/>
        <end position="575"/>
    </location>
</feature>
<feature type="compositionally biased region" description="Low complexity" evidence="1">
    <location>
        <begin position="153"/>
        <end position="166"/>
    </location>
</feature>
<feature type="region of interest" description="Disordered" evidence="1">
    <location>
        <begin position="308"/>
        <end position="351"/>
    </location>
</feature>
<feature type="compositionally biased region" description="Polar residues" evidence="1">
    <location>
        <begin position="1118"/>
        <end position="1133"/>
    </location>
</feature>
<dbReference type="PROSITE" id="PS50835">
    <property type="entry name" value="IG_LIKE"/>
    <property type="match status" value="1"/>
</dbReference>
<keyword evidence="3" id="KW-0687">Ribonucleoprotein</keyword>
<protein>
    <submittedName>
        <fullName evidence="3">60S acidic ribosomal protein P1</fullName>
    </submittedName>
</protein>
<feature type="region of interest" description="Disordered" evidence="1">
    <location>
        <begin position="143"/>
        <end position="181"/>
    </location>
</feature>
<feature type="compositionally biased region" description="Polar residues" evidence="1">
    <location>
        <begin position="576"/>
        <end position="588"/>
    </location>
</feature>
<comment type="caution">
    <text evidence="3">The sequence shown here is derived from an EMBL/GenBank/DDBJ whole genome shotgun (WGS) entry which is preliminary data.</text>
</comment>
<feature type="compositionally biased region" description="Low complexity" evidence="1">
    <location>
        <begin position="42"/>
        <end position="59"/>
    </location>
</feature>
<feature type="region of interest" description="Disordered" evidence="1">
    <location>
        <begin position="636"/>
        <end position="667"/>
    </location>
</feature>
<feature type="region of interest" description="Disordered" evidence="1">
    <location>
        <begin position="1"/>
        <end position="65"/>
    </location>
</feature>
<feature type="region of interest" description="Disordered" evidence="1">
    <location>
        <begin position="749"/>
        <end position="777"/>
    </location>
</feature>
<feature type="compositionally biased region" description="Polar residues" evidence="1">
    <location>
        <begin position="15"/>
        <end position="29"/>
    </location>
</feature>
<keyword evidence="3" id="KW-0689">Ribosomal protein</keyword>
<feature type="region of interest" description="Disordered" evidence="1">
    <location>
        <begin position="1118"/>
        <end position="1151"/>
    </location>
</feature>
<feature type="region of interest" description="Disordered" evidence="1">
    <location>
        <begin position="488"/>
        <end position="544"/>
    </location>
</feature>
<dbReference type="EMBL" id="JBAHYK010000136">
    <property type="protein sequence ID" value="KAL0577806.1"/>
    <property type="molecule type" value="Genomic_DNA"/>
</dbReference>
<feature type="compositionally biased region" description="Polar residues" evidence="1">
    <location>
        <begin position="169"/>
        <end position="180"/>
    </location>
</feature>
<dbReference type="Proteomes" id="UP001465976">
    <property type="component" value="Unassembled WGS sequence"/>
</dbReference>
<dbReference type="InterPro" id="IPR007110">
    <property type="entry name" value="Ig-like_dom"/>
</dbReference>
<feature type="compositionally biased region" description="Low complexity" evidence="1">
    <location>
        <begin position="531"/>
        <end position="544"/>
    </location>
</feature>
<reference evidence="3 4" key="1">
    <citation type="submission" date="2024-02" db="EMBL/GenBank/DDBJ databases">
        <title>A draft genome for the cacao thread blight pathogen Marasmius crinis-equi.</title>
        <authorList>
            <person name="Cohen S.P."/>
            <person name="Baruah I.K."/>
            <person name="Amoako-Attah I."/>
            <person name="Bukari Y."/>
            <person name="Meinhardt L.W."/>
            <person name="Bailey B.A."/>
        </authorList>
    </citation>
    <scope>NUCLEOTIDE SEQUENCE [LARGE SCALE GENOMIC DNA]</scope>
    <source>
        <strain evidence="3 4">GH-76</strain>
    </source>
</reference>
<evidence type="ECO:0000313" key="3">
    <source>
        <dbReference type="EMBL" id="KAL0577806.1"/>
    </source>
</evidence>
<organism evidence="3 4">
    <name type="scientific">Marasmius crinis-equi</name>
    <dbReference type="NCBI Taxonomy" id="585013"/>
    <lineage>
        <taxon>Eukaryota</taxon>
        <taxon>Fungi</taxon>
        <taxon>Dikarya</taxon>
        <taxon>Basidiomycota</taxon>
        <taxon>Agaricomycotina</taxon>
        <taxon>Agaricomycetes</taxon>
        <taxon>Agaricomycetidae</taxon>
        <taxon>Agaricales</taxon>
        <taxon>Marasmiineae</taxon>
        <taxon>Marasmiaceae</taxon>
        <taxon>Marasmius</taxon>
    </lineage>
</organism>
<evidence type="ECO:0000313" key="4">
    <source>
        <dbReference type="Proteomes" id="UP001465976"/>
    </source>
</evidence>
<dbReference type="GO" id="GO:0005840">
    <property type="term" value="C:ribosome"/>
    <property type="evidence" value="ECO:0007669"/>
    <property type="project" value="UniProtKB-KW"/>
</dbReference>
<evidence type="ECO:0000256" key="1">
    <source>
        <dbReference type="SAM" id="MobiDB-lite"/>
    </source>
</evidence>
<feature type="compositionally biased region" description="Polar residues" evidence="1">
    <location>
        <begin position="507"/>
        <end position="530"/>
    </location>
</feature>